<dbReference type="AlphaFoldDB" id="A0A7J0BFW3"/>
<dbReference type="PANTHER" id="PTHR35866:SF1">
    <property type="entry name" value="YKGJ FAMILY CYSTEINE CLUSTER PROTEIN"/>
    <property type="match status" value="1"/>
</dbReference>
<dbReference type="Proteomes" id="UP000503840">
    <property type="component" value="Unassembled WGS sequence"/>
</dbReference>
<organism evidence="1 2">
    <name type="scientific">Desulfovibrio subterraneus</name>
    <dbReference type="NCBI Taxonomy" id="2718620"/>
    <lineage>
        <taxon>Bacteria</taxon>
        <taxon>Pseudomonadati</taxon>
        <taxon>Thermodesulfobacteriota</taxon>
        <taxon>Desulfovibrionia</taxon>
        <taxon>Desulfovibrionales</taxon>
        <taxon>Desulfovibrionaceae</taxon>
        <taxon>Desulfovibrio</taxon>
    </lineage>
</organism>
<protein>
    <submittedName>
        <fullName evidence="1">Zinc/iron-chelating domain-containing protein</fullName>
    </submittedName>
</protein>
<dbReference type="EMBL" id="BLVO01000012">
    <property type="protein sequence ID" value="GFM32580.1"/>
    <property type="molecule type" value="Genomic_DNA"/>
</dbReference>
<evidence type="ECO:0000313" key="1">
    <source>
        <dbReference type="EMBL" id="GFM32580.1"/>
    </source>
</evidence>
<name>A0A7J0BFW3_9BACT</name>
<dbReference type="InterPro" id="IPR005358">
    <property type="entry name" value="Puta_zinc/iron-chelating_dom"/>
</dbReference>
<reference evidence="1 2" key="1">
    <citation type="submission" date="2020-05" db="EMBL/GenBank/DDBJ databases">
        <title>Draft genome sequence of Desulfovibrio sp. strain HN2T.</title>
        <authorList>
            <person name="Ueno A."/>
            <person name="Tamazawa S."/>
            <person name="Tamamura S."/>
            <person name="Murakami T."/>
            <person name="Kiyama T."/>
            <person name="Inomata H."/>
            <person name="Amano Y."/>
            <person name="Miyakawa K."/>
            <person name="Tamaki H."/>
            <person name="Naganuma T."/>
            <person name="Kaneko K."/>
        </authorList>
    </citation>
    <scope>NUCLEOTIDE SEQUENCE [LARGE SCALE GENOMIC DNA]</scope>
    <source>
        <strain evidence="1 2">HN2</strain>
    </source>
</reference>
<gene>
    <name evidence="1" type="ORF">DSM101010T_09450</name>
</gene>
<accession>A0A7J0BFW3</accession>
<proteinExistence type="predicted"/>
<comment type="caution">
    <text evidence="1">The sequence shown here is derived from an EMBL/GenBank/DDBJ whole genome shotgun (WGS) entry which is preliminary data.</text>
</comment>
<keyword evidence="2" id="KW-1185">Reference proteome</keyword>
<evidence type="ECO:0000313" key="2">
    <source>
        <dbReference type="Proteomes" id="UP000503840"/>
    </source>
</evidence>
<dbReference type="PANTHER" id="PTHR35866">
    <property type="entry name" value="PUTATIVE-RELATED"/>
    <property type="match status" value="1"/>
</dbReference>
<sequence>MGHTIQRECTRCGTCCAKGGPALHAEDLPRLEKGAFGRKDLITFRRGELMRDQISGELKPLEQEIVKLRGRDSKTWTCRFLNIVDHLCFIYNDRPAECRALDCWNPEEITAMYDKGRLTRMDIVGEESGVAELIRVHEEKCAYDKLERHAAAFDDSAETREAFAEAVRFDMAFRAVVCDKAGIPHEELEFFFGRTLADTAHMFGLKVTVTDEGPLVEREAGCETGCAAA</sequence>
<dbReference type="RefSeq" id="WP_174404277.1">
    <property type="nucleotide sequence ID" value="NZ_BLVO01000012.1"/>
</dbReference>
<dbReference type="Pfam" id="PF03692">
    <property type="entry name" value="CxxCxxCC"/>
    <property type="match status" value="1"/>
</dbReference>